<comment type="similarity">
    <text evidence="5">Belongs to the SAT4 family.</text>
</comment>
<evidence type="ECO:0000256" key="3">
    <source>
        <dbReference type="ARBA" id="ARBA00022989"/>
    </source>
</evidence>
<dbReference type="PANTHER" id="PTHR33048">
    <property type="entry name" value="PTH11-LIKE INTEGRAL MEMBRANE PROTEIN (AFU_ORTHOLOGUE AFUA_5G11245)"/>
    <property type="match status" value="1"/>
</dbReference>
<gene>
    <name evidence="9" type="ORF">BDV96DRAFT_653925</name>
</gene>
<dbReference type="PANTHER" id="PTHR33048:SF18">
    <property type="entry name" value="INTEGRAL MEMBRANE PROTEIN"/>
    <property type="match status" value="1"/>
</dbReference>
<keyword evidence="2 7" id="KW-0812">Transmembrane</keyword>
<evidence type="ECO:0000256" key="7">
    <source>
        <dbReference type="SAM" id="Phobius"/>
    </source>
</evidence>
<dbReference type="InterPro" id="IPR049326">
    <property type="entry name" value="Rhodopsin_dom_fungi"/>
</dbReference>
<dbReference type="Pfam" id="PF20684">
    <property type="entry name" value="Fung_rhodopsin"/>
    <property type="match status" value="1"/>
</dbReference>
<dbReference type="OrthoDB" id="5398388at2759"/>
<evidence type="ECO:0000313" key="9">
    <source>
        <dbReference type="EMBL" id="KAF2107334.1"/>
    </source>
</evidence>
<keyword evidence="3 7" id="KW-1133">Transmembrane helix</keyword>
<organism evidence="9 10">
    <name type="scientific">Lophiotrema nucula</name>
    <dbReference type="NCBI Taxonomy" id="690887"/>
    <lineage>
        <taxon>Eukaryota</taxon>
        <taxon>Fungi</taxon>
        <taxon>Dikarya</taxon>
        <taxon>Ascomycota</taxon>
        <taxon>Pezizomycotina</taxon>
        <taxon>Dothideomycetes</taxon>
        <taxon>Pleosporomycetidae</taxon>
        <taxon>Pleosporales</taxon>
        <taxon>Lophiotremataceae</taxon>
        <taxon>Lophiotrema</taxon>
    </lineage>
</organism>
<feature type="transmembrane region" description="Helical" evidence="7">
    <location>
        <begin position="128"/>
        <end position="150"/>
    </location>
</feature>
<accession>A0A6A5YKU0</accession>
<evidence type="ECO:0000259" key="8">
    <source>
        <dbReference type="Pfam" id="PF20684"/>
    </source>
</evidence>
<evidence type="ECO:0000256" key="5">
    <source>
        <dbReference type="ARBA" id="ARBA00038359"/>
    </source>
</evidence>
<dbReference type="Proteomes" id="UP000799770">
    <property type="component" value="Unassembled WGS sequence"/>
</dbReference>
<dbReference type="EMBL" id="ML977355">
    <property type="protein sequence ID" value="KAF2107334.1"/>
    <property type="molecule type" value="Genomic_DNA"/>
</dbReference>
<feature type="transmembrane region" description="Helical" evidence="7">
    <location>
        <begin position="48"/>
        <end position="70"/>
    </location>
</feature>
<feature type="transmembrane region" description="Helical" evidence="7">
    <location>
        <begin position="14"/>
        <end position="36"/>
    </location>
</feature>
<evidence type="ECO:0000256" key="2">
    <source>
        <dbReference type="ARBA" id="ARBA00022692"/>
    </source>
</evidence>
<comment type="subcellular location">
    <subcellularLocation>
        <location evidence="1">Membrane</location>
        <topology evidence="1">Multi-pass membrane protein</topology>
    </subcellularLocation>
</comment>
<name>A0A6A5YKU0_9PLEO</name>
<evidence type="ECO:0000256" key="1">
    <source>
        <dbReference type="ARBA" id="ARBA00004141"/>
    </source>
</evidence>
<protein>
    <recommendedName>
        <fullName evidence="8">Rhodopsin domain-containing protein</fullName>
    </recommendedName>
</protein>
<reference evidence="9" key="1">
    <citation type="journal article" date="2020" name="Stud. Mycol.">
        <title>101 Dothideomycetes genomes: a test case for predicting lifestyles and emergence of pathogens.</title>
        <authorList>
            <person name="Haridas S."/>
            <person name="Albert R."/>
            <person name="Binder M."/>
            <person name="Bloem J."/>
            <person name="Labutti K."/>
            <person name="Salamov A."/>
            <person name="Andreopoulos B."/>
            <person name="Baker S."/>
            <person name="Barry K."/>
            <person name="Bills G."/>
            <person name="Bluhm B."/>
            <person name="Cannon C."/>
            <person name="Castanera R."/>
            <person name="Culley D."/>
            <person name="Daum C."/>
            <person name="Ezra D."/>
            <person name="Gonzalez J."/>
            <person name="Henrissat B."/>
            <person name="Kuo A."/>
            <person name="Liang C."/>
            <person name="Lipzen A."/>
            <person name="Lutzoni F."/>
            <person name="Magnuson J."/>
            <person name="Mondo S."/>
            <person name="Nolan M."/>
            <person name="Ohm R."/>
            <person name="Pangilinan J."/>
            <person name="Park H.-J."/>
            <person name="Ramirez L."/>
            <person name="Alfaro M."/>
            <person name="Sun H."/>
            <person name="Tritt A."/>
            <person name="Yoshinaga Y."/>
            <person name="Zwiers L.-H."/>
            <person name="Turgeon B."/>
            <person name="Goodwin S."/>
            <person name="Spatafora J."/>
            <person name="Crous P."/>
            <person name="Grigoriev I."/>
        </authorList>
    </citation>
    <scope>NUCLEOTIDE SEQUENCE</scope>
    <source>
        <strain evidence="9">CBS 627.86</strain>
    </source>
</reference>
<keyword evidence="10" id="KW-1185">Reference proteome</keyword>
<feature type="compositionally biased region" description="Polar residues" evidence="6">
    <location>
        <begin position="278"/>
        <end position="290"/>
    </location>
</feature>
<keyword evidence="4 7" id="KW-0472">Membrane</keyword>
<feature type="domain" description="Rhodopsin" evidence="8">
    <location>
        <begin position="10"/>
        <end position="196"/>
    </location>
</feature>
<evidence type="ECO:0000256" key="6">
    <source>
        <dbReference type="SAM" id="MobiDB-lite"/>
    </source>
</evidence>
<evidence type="ECO:0000313" key="10">
    <source>
        <dbReference type="Proteomes" id="UP000799770"/>
    </source>
</evidence>
<sequence length="307" mass="34767">MPPREYANVALRTLWVSLFFLVTSLYTVKLSILLFYHHLFAIKYAFRIAVYVMITMISLWWLSAFILIFLNTDPIESAWKNAARAKHRFNFNNWYLSYSALSIFFDVTILCFPIPMIKSLHINTRKKLSILGIFWLGAFVCLSAIIRFVFVYKSIFKLKNLGQNNYSLITVAFIWAEVEPSTAVIAACLPTYGPLFPDKGFLTPMAQTIKSFLHIPTTPKAPNSGRPNKFSTTNGSVGYYELDKTLSSKMSAGDIFEIQDKKPMGVGTQIGTDVEAQTDNASDMGGTNSRHGIPRAWIPPQWDDTRV</sequence>
<proteinExistence type="inferred from homology"/>
<evidence type="ECO:0000256" key="4">
    <source>
        <dbReference type="ARBA" id="ARBA00023136"/>
    </source>
</evidence>
<dbReference type="GO" id="GO:0016020">
    <property type="term" value="C:membrane"/>
    <property type="evidence" value="ECO:0007669"/>
    <property type="project" value="UniProtKB-SubCell"/>
</dbReference>
<dbReference type="AlphaFoldDB" id="A0A6A5YKU0"/>
<dbReference type="InterPro" id="IPR052337">
    <property type="entry name" value="SAT4-like"/>
</dbReference>
<feature type="region of interest" description="Disordered" evidence="6">
    <location>
        <begin position="278"/>
        <end position="307"/>
    </location>
</feature>
<feature type="transmembrane region" description="Helical" evidence="7">
    <location>
        <begin position="95"/>
        <end position="116"/>
    </location>
</feature>